<dbReference type="SUPFAM" id="SSF48208">
    <property type="entry name" value="Six-hairpin glycosidases"/>
    <property type="match status" value="1"/>
</dbReference>
<keyword evidence="2" id="KW-0812">Transmembrane</keyword>
<dbReference type="PANTHER" id="PTHR47791">
    <property type="entry name" value="MEIOTICALLY UP-REGULATED GENE 191 PROTEIN"/>
    <property type="match status" value="1"/>
</dbReference>
<feature type="transmembrane region" description="Helical" evidence="2">
    <location>
        <begin position="259"/>
        <end position="283"/>
    </location>
</feature>
<comment type="caution">
    <text evidence="3">The sequence shown here is derived from an EMBL/GenBank/DDBJ whole genome shotgun (WGS) entry which is preliminary data.</text>
</comment>
<feature type="region of interest" description="Disordered" evidence="1">
    <location>
        <begin position="134"/>
        <end position="174"/>
    </location>
</feature>
<feature type="region of interest" description="Disordered" evidence="1">
    <location>
        <begin position="1"/>
        <end position="34"/>
    </location>
</feature>
<evidence type="ECO:0000256" key="2">
    <source>
        <dbReference type="SAM" id="Phobius"/>
    </source>
</evidence>
<gene>
    <name evidence="3" type="ORF">CKAH01_05026</name>
</gene>
<dbReference type="PANTHER" id="PTHR47791:SF1">
    <property type="entry name" value="ENDO MANNANASE, GH76 FAMILY (EUROFUNG)"/>
    <property type="match status" value="1"/>
</dbReference>
<feature type="transmembrane region" description="Helical" evidence="2">
    <location>
        <begin position="220"/>
        <end position="239"/>
    </location>
</feature>
<reference evidence="3" key="1">
    <citation type="submission" date="2023-02" db="EMBL/GenBank/DDBJ databases">
        <title>Colletotrichum kahawae CIFC_Que2 genome sequencing and assembly.</title>
        <authorList>
            <person name="Baroncelli R."/>
        </authorList>
    </citation>
    <scope>NUCLEOTIDE SEQUENCE</scope>
    <source>
        <strain evidence="3">CIFC_Que2</strain>
    </source>
</reference>
<proteinExistence type="predicted"/>
<dbReference type="Proteomes" id="UP001281614">
    <property type="component" value="Unassembled WGS sequence"/>
</dbReference>
<evidence type="ECO:0000313" key="4">
    <source>
        <dbReference type="Proteomes" id="UP001281614"/>
    </source>
</evidence>
<dbReference type="EMBL" id="VYYT01000146">
    <property type="protein sequence ID" value="KAK2763432.1"/>
    <property type="molecule type" value="Genomic_DNA"/>
</dbReference>
<feature type="compositionally biased region" description="Basic and acidic residues" evidence="1">
    <location>
        <begin position="11"/>
        <end position="21"/>
    </location>
</feature>
<accession>A0AAE0D639</accession>
<keyword evidence="2" id="KW-1133">Transmembrane helix</keyword>
<organism evidence="3 4">
    <name type="scientific">Colletotrichum kahawae</name>
    <name type="common">Coffee berry disease fungus</name>
    <dbReference type="NCBI Taxonomy" id="34407"/>
    <lineage>
        <taxon>Eukaryota</taxon>
        <taxon>Fungi</taxon>
        <taxon>Dikarya</taxon>
        <taxon>Ascomycota</taxon>
        <taxon>Pezizomycotina</taxon>
        <taxon>Sordariomycetes</taxon>
        <taxon>Hypocreomycetidae</taxon>
        <taxon>Glomerellales</taxon>
        <taxon>Glomerellaceae</taxon>
        <taxon>Colletotrichum</taxon>
        <taxon>Colletotrichum gloeosporioides species complex</taxon>
    </lineage>
</organism>
<dbReference type="Pfam" id="PF03663">
    <property type="entry name" value="Glyco_hydro_76"/>
    <property type="match status" value="1"/>
</dbReference>
<sequence length="662" mass="70792">MTQTKTQAQGHHLDPTPDCDLRPGSPGRPCQGAASAMPCAGSTRSQLLMPTSDEALFCFVLVSRLREKAPLQTTMALLSPQHEDSQPAMGCCACSSSIFPHAPPPPHPHQLDLAATADHYSASSCCHSNQSSSSITTSKSGLSSSSSTPCTQKIGVKDQHRSPSPSSSCPYPPSHPHPRPPHCCCAGPPVRREAGQGAHGPKTSPAPDIFNIPDILPRCWRLIVLAIAANTYILLLLLLRSHSSNTRREGESQHGFESLVVSLYLIIANMVANIGSLAARVVFLMSTRPIAERADAASYTSNAVSSINVLQNSWYSVSTGLWDNAWWNSANAFTTLADFADLNRDAANQLNIGGILRNTFNQAQKTTASVSKSMNAAGLVTSSYAITKRDYPTIRGRQMSAQGFPNFINDFYDDEGWWALGLIRAYDITTDQDYLDMAKRIFADMEGGGNTNCNGGIYWSKDRKYVNAIANELYLAVAASLANRVPGNADYLNIAKSQWTWFKASGMINSAGTINDGLDGNCKNNGANVWSYNQGVVLGGLVELSRATGDKSALTDATNIAKAAIKALADSNGILHDTCEPNCGSDGNQFKGIFVRNLRYLQAVAPSDDFKTFLIKNADSNWSKNRDSAGKLGVVWSGPAQGVSGPTHSSALDSIVAAIAVA</sequence>
<dbReference type="InterPro" id="IPR008928">
    <property type="entry name" value="6-hairpin_glycosidase_sf"/>
</dbReference>
<protein>
    <submittedName>
        <fullName evidence="3">Glycosyl hydrolase</fullName>
    </submittedName>
</protein>
<dbReference type="InterPro" id="IPR005198">
    <property type="entry name" value="Glyco_hydro_76"/>
</dbReference>
<evidence type="ECO:0000313" key="3">
    <source>
        <dbReference type="EMBL" id="KAK2763432.1"/>
    </source>
</evidence>
<dbReference type="GO" id="GO:0016787">
    <property type="term" value="F:hydrolase activity"/>
    <property type="evidence" value="ECO:0007669"/>
    <property type="project" value="UniProtKB-KW"/>
</dbReference>
<evidence type="ECO:0000256" key="1">
    <source>
        <dbReference type="SAM" id="MobiDB-lite"/>
    </source>
</evidence>
<dbReference type="Gene3D" id="1.50.10.20">
    <property type="match status" value="1"/>
</dbReference>
<keyword evidence="2" id="KW-0472">Membrane</keyword>
<dbReference type="AlphaFoldDB" id="A0AAE0D639"/>
<name>A0AAE0D639_COLKA</name>
<keyword evidence="4" id="KW-1185">Reference proteome</keyword>
<feature type="compositionally biased region" description="Low complexity" evidence="1">
    <location>
        <begin position="134"/>
        <end position="151"/>
    </location>
</feature>
<dbReference type="GO" id="GO:0005975">
    <property type="term" value="P:carbohydrate metabolic process"/>
    <property type="evidence" value="ECO:0007669"/>
    <property type="project" value="InterPro"/>
</dbReference>
<keyword evidence="3" id="KW-0378">Hydrolase</keyword>
<dbReference type="InterPro" id="IPR053169">
    <property type="entry name" value="MUG_Protein"/>
</dbReference>